<dbReference type="Proteomes" id="UP001642409">
    <property type="component" value="Unassembled WGS sequence"/>
</dbReference>
<organism evidence="4">
    <name type="scientific">Hexamita inflata</name>
    <dbReference type="NCBI Taxonomy" id="28002"/>
    <lineage>
        <taxon>Eukaryota</taxon>
        <taxon>Metamonada</taxon>
        <taxon>Diplomonadida</taxon>
        <taxon>Hexamitidae</taxon>
        <taxon>Hexamitinae</taxon>
        <taxon>Hexamita</taxon>
    </lineage>
</organism>
<dbReference type="GO" id="GO:0003779">
    <property type="term" value="F:actin binding"/>
    <property type="evidence" value="ECO:0007669"/>
    <property type="project" value="InterPro"/>
</dbReference>
<dbReference type="PROSITE" id="PS51444">
    <property type="entry name" value="FH2"/>
    <property type="match status" value="1"/>
</dbReference>
<accession>A0AA86QNC0</accession>
<evidence type="ECO:0000313" key="6">
    <source>
        <dbReference type="Proteomes" id="UP001642409"/>
    </source>
</evidence>
<feature type="region of interest" description="Disordered" evidence="2">
    <location>
        <begin position="702"/>
        <end position="1006"/>
    </location>
</feature>
<dbReference type="GO" id="GO:0031267">
    <property type="term" value="F:small GTPase binding"/>
    <property type="evidence" value="ECO:0007669"/>
    <property type="project" value="InterPro"/>
</dbReference>
<dbReference type="GO" id="GO:0030036">
    <property type="term" value="P:actin cytoskeleton organization"/>
    <property type="evidence" value="ECO:0007669"/>
    <property type="project" value="InterPro"/>
</dbReference>
<comment type="caution">
    <text evidence="4">The sequence shown here is derived from an EMBL/GenBank/DDBJ whole genome shotgun (WGS) entry which is preliminary data.</text>
</comment>
<dbReference type="PANTHER" id="PTHR45733:SF31">
    <property type="entry name" value="GENOME ASSEMBLY, CHROMOSOME: II"/>
    <property type="match status" value="1"/>
</dbReference>
<proteinExistence type="predicted"/>
<reference evidence="5 6" key="2">
    <citation type="submission" date="2024-07" db="EMBL/GenBank/DDBJ databases">
        <authorList>
            <person name="Akdeniz Z."/>
        </authorList>
    </citation>
    <scope>NUCLEOTIDE SEQUENCE [LARGE SCALE GENOMIC DNA]</scope>
</reference>
<dbReference type="SUPFAM" id="SSF48371">
    <property type="entry name" value="ARM repeat"/>
    <property type="match status" value="1"/>
</dbReference>
<evidence type="ECO:0000313" key="4">
    <source>
        <dbReference type="EMBL" id="CAI9956194.1"/>
    </source>
</evidence>
<dbReference type="InterPro" id="IPR015425">
    <property type="entry name" value="FH2_Formin"/>
</dbReference>
<name>A0AA86QNC0_9EUKA</name>
<evidence type="ECO:0000259" key="3">
    <source>
        <dbReference type="PROSITE" id="PS51444"/>
    </source>
</evidence>
<dbReference type="SUPFAM" id="SSF101447">
    <property type="entry name" value="Formin homology 2 domain (FH2 domain)"/>
    <property type="match status" value="1"/>
</dbReference>
<protein>
    <submittedName>
        <fullName evidence="4">Formin homology 2 domain-containing protein</fullName>
    </submittedName>
    <submittedName>
        <fullName evidence="5">Formin_homology 2 domain-containing protein</fullName>
    </submittedName>
</protein>
<evidence type="ECO:0000256" key="2">
    <source>
        <dbReference type="SAM" id="MobiDB-lite"/>
    </source>
</evidence>
<dbReference type="PANTHER" id="PTHR45733">
    <property type="entry name" value="FORMIN-J"/>
    <property type="match status" value="1"/>
</dbReference>
<feature type="compositionally biased region" description="Pro residues" evidence="2">
    <location>
        <begin position="864"/>
        <end position="984"/>
    </location>
</feature>
<dbReference type="SMART" id="SM01140">
    <property type="entry name" value="Drf_GBD"/>
    <property type="match status" value="1"/>
</dbReference>
<feature type="compositionally biased region" description="Pro residues" evidence="2">
    <location>
        <begin position="710"/>
        <end position="854"/>
    </location>
</feature>
<reference evidence="4" key="1">
    <citation type="submission" date="2023-06" db="EMBL/GenBank/DDBJ databases">
        <authorList>
            <person name="Kurt Z."/>
        </authorList>
    </citation>
    <scope>NUCLEOTIDE SEQUENCE</scope>
</reference>
<feature type="domain" description="FH2" evidence="3">
    <location>
        <begin position="1000"/>
        <end position="1423"/>
    </location>
</feature>
<dbReference type="Gene3D" id="1.25.10.10">
    <property type="entry name" value="Leucine-rich Repeat Variant"/>
    <property type="match status" value="1"/>
</dbReference>
<keyword evidence="6" id="KW-1185">Reference proteome</keyword>
<dbReference type="SMART" id="SM00498">
    <property type="entry name" value="FH2"/>
    <property type="match status" value="1"/>
</dbReference>
<dbReference type="InterPro" id="IPR016024">
    <property type="entry name" value="ARM-type_fold"/>
</dbReference>
<dbReference type="InterPro" id="IPR011989">
    <property type="entry name" value="ARM-like"/>
</dbReference>
<sequence>MQDQQVETAFLQFLEEMGTNESQLDRMLQKFSTNESRVQFMELQKQSSLMSTKKSYTHFVSMLNQAVTDNKLPEVAIIQELTQYLTDNAFANQFREHQGMHYIFTLIEKNLNKINFCGRLPFLFQEQQQNLNSSAFMNVNSSPQSSPVKDKDKNIKVDKTLEAQIPVLENLLYQLLVCCRKLMDSKDGMRQVLTHPSALTSLFRILCDSHVQDCRDVSLFIISVLCLLPPMYYAIGAIMTALDTYALSRGVSRYFVLLKLGRSVFGRPGDVVTHAQILFLQQIQIILTNTTNQQFNVSICSRMELRAEMDQANYQQFDKEFVQQLQFYLAKLTMNDTSNKFHAYLKSLKQNMKGTVPNNYLDLLDEYMHDAKTPENIKTDYIARQIVVIFRLRDEFARQAEQDQEEYEQLTNKAMLKLNKNFSVFQALEVLGTITDTLPPIISANLQEAILDLITVASDCDIKAHKHIDYMFEALKNFTKQLVNFKQEADENGIEKAINYSAEGSQLGQLTVYDVLYRPEKLTAYYVIQEIEQMLGEDVVKLIQRSKKMALMNKDFKSGLTTHGLATQKTLRIISQEDYEKIEKIQKITSEKEQVIQALQRDISELIKENKILKLGLEKAGINFYALKNDPQIKAKLQQSLGSSTLQLPREQTISSFQTIDVNAFVQKSGPQSISMTDFSAASQPQFQQFNAKQAQSVNVISNNILPPSGGLPPPPSGGLPPPPSGGLPPPPSGGLPPPPSGGLPPPPSGGLPPPPSGGLPPPPSGGLPPPPSGGLPPPPSGGLPPPPSGGLPPPPSGGLPPPPSGGLPPPPSGGLPPPPSGGLPPPPSGGLPPPPSGGLPPPPSGGLPPPPSGGLPLHHQAAYPPPPSGGLPPPPSGGLPPPPSGGLPPPPSGGLPPPPSGGLPPPPSGGFPPPPSGGLPPPPSGGLPPPPSGGLPPPPSGGLPPPPSGGLPPPPSGGLPPPPSGGLPPPPGFMSPGLPPPGGMPGMPFSSPTPQKPKKLEVNKPSQPLKSFFWDKLKDNELKDDVLWTSLGKDDIKLNGKHMEILELNFMQKKEISMSPSKSMEPKKPQLISILDSKKSQAIAIALQKFRLPIDEIVHRVLELKDITDVDSGVDTLVVCCPTQEEINQVTSQLTTEPDLEKYAKPEQYTAKVSVFPKYSQRLLNWQYMKGFNYELSKLRPSFNIIQKFFDVILYNKSFQQVLQLMVTVGNVLNAGSNRGQALGFKLKSMIKFADTKDVNGSSILTNVLTIAKDLQKQSPEMEDFILKFKNDPVSVDLLFNDENDLHIYAVDLFQFITSRVKKTSYPDETDNFKRFSSFLQQIKSSQDMFDSSANDAYKSCVQTFLETAEFQVEKIQTQIDEIDFKIVQAKKSFAEPNSLKYEEFINYFFEFGNSCDSSLKELQEKELKELKELMKTKTKAVNNNLKDAIKEIQKSGMLQVQKDIEVDNKAEGLMDGLMNQFINKGIKKRR</sequence>
<dbReference type="InterPro" id="IPR010473">
    <property type="entry name" value="GTPase-bd"/>
</dbReference>
<dbReference type="Pfam" id="PF02181">
    <property type="entry name" value="FH2"/>
    <property type="match status" value="1"/>
</dbReference>
<dbReference type="EMBL" id="CATOUU010000871">
    <property type="protein sequence ID" value="CAI9956194.1"/>
    <property type="molecule type" value="Genomic_DNA"/>
</dbReference>
<feature type="coiled-coil region" evidence="1">
    <location>
        <begin position="582"/>
        <end position="616"/>
    </location>
</feature>
<dbReference type="InterPro" id="IPR042201">
    <property type="entry name" value="FH2_Formin_sf"/>
</dbReference>
<dbReference type="Gene3D" id="1.20.58.2220">
    <property type="entry name" value="Formin, FH2 domain"/>
    <property type="match status" value="1"/>
</dbReference>
<gene>
    <name evidence="5" type="ORF">HINF_LOCUS24628</name>
    <name evidence="4" type="ORF">HINF_LOCUS43839</name>
</gene>
<feature type="coiled-coil region" evidence="1">
    <location>
        <begin position="393"/>
        <end position="420"/>
    </location>
</feature>
<evidence type="ECO:0000256" key="1">
    <source>
        <dbReference type="SAM" id="Coils"/>
    </source>
</evidence>
<dbReference type="EMBL" id="CAXDID020000072">
    <property type="protein sequence ID" value="CAL6015185.1"/>
    <property type="molecule type" value="Genomic_DNA"/>
</dbReference>
<evidence type="ECO:0000313" key="5">
    <source>
        <dbReference type="EMBL" id="CAL6015185.1"/>
    </source>
</evidence>
<keyword evidence="1" id="KW-0175">Coiled coil</keyword>
<dbReference type="InterPro" id="IPR051144">
    <property type="entry name" value="Formin_homology_domain"/>
</dbReference>